<dbReference type="InterPro" id="IPR036259">
    <property type="entry name" value="MFS_trans_sf"/>
</dbReference>
<keyword evidence="7" id="KW-1185">Reference proteome</keyword>
<gene>
    <name evidence="6" type="ORF">SHI21_07755</name>
</gene>
<evidence type="ECO:0000256" key="2">
    <source>
        <dbReference type="ARBA" id="ARBA00022989"/>
    </source>
</evidence>
<feature type="transmembrane region" description="Helical" evidence="4">
    <location>
        <begin position="96"/>
        <end position="117"/>
    </location>
</feature>
<reference evidence="6 7" key="1">
    <citation type="submission" date="2023-11" db="EMBL/GenBank/DDBJ databases">
        <title>A Novel Polar Bacteriovorax (B. antarcticus) Isolated from the Biocrust in Antarctica.</title>
        <authorList>
            <person name="Mun W."/>
            <person name="Choi S.Y."/>
            <person name="Mitchell R.J."/>
        </authorList>
    </citation>
    <scope>NUCLEOTIDE SEQUENCE [LARGE SCALE GENOMIC DNA]</scope>
    <source>
        <strain evidence="6 7">PP10</strain>
    </source>
</reference>
<feature type="transmembrane region" description="Helical" evidence="4">
    <location>
        <begin position="278"/>
        <end position="296"/>
    </location>
</feature>
<feature type="transmembrane region" description="Helical" evidence="4">
    <location>
        <begin position="339"/>
        <end position="360"/>
    </location>
</feature>
<dbReference type="SUPFAM" id="SSF103473">
    <property type="entry name" value="MFS general substrate transporter"/>
    <property type="match status" value="1"/>
</dbReference>
<accession>A0ABU5VVN6</accession>
<comment type="caution">
    <text evidence="6">The sequence shown here is derived from an EMBL/GenBank/DDBJ whole genome shotgun (WGS) entry which is preliminary data.</text>
</comment>
<organism evidence="6 7">
    <name type="scientific">Bacteriovorax antarcticus</name>
    <dbReference type="NCBI Taxonomy" id="3088717"/>
    <lineage>
        <taxon>Bacteria</taxon>
        <taxon>Pseudomonadati</taxon>
        <taxon>Bdellovibrionota</taxon>
        <taxon>Bacteriovoracia</taxon>
        <taxon>Bacteriovoracales</taxon>
        <taxon>Bacteriovoracaceae</taxon>
        <taxon>Bacteriovorax</taxon>
    </lineage>
</organism>
<evidence type="ECO:0000313" key="6">
    <source>
        <dbReference type="EMBL" id="MEA9356090.1"/>
    </source>
</evidence>
<feature type="transmembrane region" description="Helical" evidence="4">
    <location>
        <begin position="7"/>
        <end position="27"/>
    </location>
</feature>
<feature type="transmembrane region" description="Helical" evidence="4">
    <location>
        <begin position="163"/>
        <end position="183"/>
    </location>
</feature>
<evidence type="ECO:0000259" key="5">
    <source>
        <dbReference type="PROSITE" id="PS50850"/>
    </source>
</evidence>
<protein>
    <submittedName>
        <fullName evidence="6">MFS transporter</fullName>
    </submittedName>
</protein>
<dbReference type="InterPro" id="IPR011701">
    <property type="entry name" value="MFS"/>
</dbReference>
<dbReference type="EMBL" id="JAYGJQ010000001">
    <property type="protein sequence ID" value="MEA9356090.1"/>
    <property type="molecule type" value="Genomic_DNA"/>
</dbReference>
<evidence type="ECO:0000256" key="4">
    <source>
        <dbReference type="SAM" id="Phobius"/>
    </source>
</evidence>
<dbReference type="PROSITE" id="PS50850">
    <property type="entry name" value="MFS"/>
    <property type="match status" value="1"/>
</dbReference>
<keyword evidence="1 4" id="KW-0812">Transmembrane</keyword>
<name>A0ABU5VVN6_9BACT</name>
<keyword evidence="2 4" id="KW-1133">Transmembrane helix</keyword>
<dbReference type="PANTHER" id="PTHR23546">
    <property type="entry name" value="TRANSPORT PROTEIN"/>
    <property type="match status" value="1"/>
</dbReference>
<evidence type="ECO:0000256" key="1">
    <source>
        <dbReference type="ARBA" id="ARBA00022692"/>
    </source>
</evidence>
<feature type="domain" description="Major facilitator superfamily (MFS) profile" evidence="5">
    <location>
        <begin position="208"/>
        <end position="393"/>
    </location>
</feature>
<keyword evidence="3 4" id="KW-0472">Membrane</keyword>
<dbReference type="PANTHER" id="PTHR23546:SF1">
    <property type="entry name" value="MEMBRANE PROTEIN"/>
    <property type="match status" value="1"/>
</dbReference>
<sequence>MLSYLANLNTITFSAVQILLFTMFPFIAESLNLSLSLVIGVFSLGSFLFLWSGPYWSSKSDFAGRMKILNVGMIGQFVSFLLLFLLILYSRHLPEAVTIALLVISRIIYGAFSAAIIPVAQALQLDLSVKETYLKSMLSNSMSLNLGRMIGPIYVLVNGDSPIGLMKGVLVWLVFIMVSNFLCKKLETKQRLIQKEKMIFDWSLITKELKWVFLLALLFTCFIGTLHNTFGLHIKELFDLDAPATSILMAKFLLGSSIMAVVSQFVSKRFFNDPWQGPLIIGAFTLFCGAMGFALGTTSSQVWMSMMVVSIGIAMIPPSYLTLTTFFSPSIERGKKFGMINAANTIGYTVGGFFTAVTLKLFSHDLALIITTSVLVSAIVLTIIVLQKKRIAI</sequence>
<feature type="transmembrane region" description="Helical" evidence="4">
    <location>
        <begin position="366"/>
        <end position="386"/>
    </location>
</feature>
<dbReference type="InterPro" id="IPR020846">
    <property type="entry name" value="MFS_dom"/>
</dbReference>
<dbReference type="RefSeq" id="WP_323575765.1">
    <property type="nucleotide sequence ID" value="NZ_JAYGJQ010000001.1"/>
</dbReference>
<feature type="transmembrane region" description="Helical" evidence="4">
    <location>
        <begin position="302"/>
        <end position="327"/>
    </location>
</feature>
<evidence type="ECO:0000256" key="3">
    <source>
        <dbReference type="ARBA" id="ARBA00023136"/>
    </source>
</evidence>
<dbReference type="Pfam" id="PF07690">
    <property type="entry name" value="MFS_1"/>
    <property type="match status" value="1"/>
</dbReference>
<feature type="transmembrane region" description="Helical" evidence="4">
    <location>
        <begin position="204"/>
        <end position="226"/>
    </location>
</feature>
<dbReference type="Proteomes" id="UP001302274">
    <property type="component" value="Unassembled WGS sequence"/>
</dbReference>
<dbReference type="Gene3D" id="1.20.1250.20">
    <property type="entry name" value="MFS general substrate transporter like domains"/>
    <property type="match status" value="2"/>
</dbReference>
<feature type="transmembrane region" description="Helical" evidence="4">
    <location>
        <begin position="33"/>
        <end position="56"/>
    </location>
</feature>
<evidence type="ECO:0000313" key="7">
    <source>
        <dbReference type="Proteomes" id="UP001302274"/>
    </source>
</evidence>
<proteinExistence type="predicted"/>
<feature type="transmembrane region" description="Helical" evidence="4">
    <location>
        <begin position="246"/>
        <end position="266"/>
    </location>
</feature>
<feature type="transmembrane region" description="Helical" evidence="4">
    <location>
        <begin position="68"/>
        <end position="90"/>
    </location>
</feature>